<feature type="region of interest" description="Disordered" evidence="1">
    <location>
        <begin position="586"/>
        <end position="611"/>
    </location>
</feature>
<dbReference type="CDD" id="cd00037">
    <property type="entry name" value="CLECT"/>
    <property type="match status" value="1"/>
</dbReference>
<keyword evidence="2" id="KW-0732">Signal</keyword>
<feature type="compositionally biased region" description="Low complexity" evidence="1">
    <location>
        <begin position="586"/>
        <end position="596"/>
    </location>
</feature>
<dbReference type="EMBL" id="LNIX01000001">
    <property type="protein sequence ID" value="OXA64102.1"/>
    <property type="molecule type" value="Genomic_DNA"/>
</dbReference>
<evidence type="ECO:0000256" key="1">
    <source>
        <dbReference type="SAM" id="MobiDB-lite"/>
    </source>
</evidence>
<keyword evidence="4" id="KW-1185">Reference proteome</keyword>
<evidence type="ECO:0000313" key="4">
    <source>
        <dbReference type="Proteomes" id="UP000198287"/>
    </source>
</evidence>
<dbReference type="STRING" id="158441.A0A226F2U3"/>
<protein>
    <recommendedName>
        <fullName evidence="5">C-type lectin domain-containing protein</fullName>
    </recommendedName>
</protein>
<reference evidence="3 4" key="1">
    <citation type="submission" date="2015-12" db="EMBL/GenBank/DDBJ databases">
        <title>The genome of Folsomia candida.</title>
        <authorList>
            <person name="Faddeeva A."/>
            <person name="Derks M.F."/>
            <person name="Anvar Y."/>
            <person name="Smit S."/>
            <person name="Van Straalen N."/>
            <person name="Roelofs D."/>
        </authorList>
    </citation>
    <scope>NUCLEOTIDE SEQUENCE [LARGE SCALE GENOMIC DNA]</scope>
    <source>
        <strain evidence="3 4">VU population</strain>
        <tissue evidence="3">Whole body</tissue>
    </source>
</reference>
<accession>A0A226F2U3</accession>
<dbReference type="InterPro" id="IPR016187">
    <property type="entry name" value="CTDL_fold"/>
</dbReference>
<dbReference type="AlphaFoldDB" id="A0A226F2U3"/>
<name>A0A226F2U3_FOLCA</name>
<evidence type="ECO:0000256" key="2">
    <source>
        <dbReference type="SAM" id="SignalP"/>
    </source>
</evidence>
<evidence type="ECO:0000313" key="3">
    <source>
        <dbReference type="EMBL" id="OXA64102.1"/>
    </source>
</evidence>
<sequence>MNNVIILTISLYFQISLGQSDELGLEPLSQWGGKTYFISSKMVAANSAAEICSVYGYKLLSIEDDNENQFVKEQLQQLHQKDRSVGDVWTSGVAQANSTFTRTFWLSGGGSFDPDSDYSSAQMEFMDFSKIVHVGIRNKKRQKENSVIRNRRNAIYSNWRSYNTNTNQQKQQAYNNQQQTLYDDWQNQYQQLTTARYVTQEQAQYYQNPYQDSNYNYQYSNQYYEAQAPAPVQVSAQNEYQYQNQYQNQYQAQVGTNQYGYSSNVNQAIEIQRPGSSNRCNCSCDYSPYCDRTPKCTVDLQPCVTRKRECSYDTPTCSATRGNCSAACPPCTIDPPKCTVTQGACNVTTAPCTLRKQPICTLRAEECTTTRPPCTTRPGNCSVKKSKVPCPTTPKCRPGGCESVQPPCTKEQGPCTLTTGPCPANSGQMCQTQKCPEPITKCPPPYTTCRPFIDCTPIICQSPLIVCQEPTTHCPNPVTYCPPATIVCGEPDIFCPEPDIVCPEPVVKCSKPIAVCPKGVSCPGVITHCTDAKVRCNTPEVSCPPPKIECQPPPTCTPPEVPPYPDPVCPPGYEDCCDQKQSYYQQGDQAPQGDQPVRQEDEPSGYQEDVPTSDVIANSTLSDNQVAEKLVDNDPKEVDVIHQVADEDVSRNHFRCIGLAEKHAFKWDLKHCTDKRRFICEEGTSDE</sequence>
<dbReference type="InterPro" id="IPR016186">
    <property type="entry name" value="C-type_lectin-like/link_sf"/>
</dbReference>
<feature type="signal peptide" evidence="2">
    <location>
        <begin position="1"/>
        <end position="18"/>
    </location>
</feature>
<evidence type="ECO:0008006" key="5">
    <source>
        <dbReference type="Google" id="ProtNLM"/>
    </source>
</evidence>
<comment type="caution">
    <text evidence="3">The sequence shown here is derived from an EMBL/GenBank/DDBJ whole genome shotgun (WGS) entry which is preliminary data.</text>
</comment>
<proteinExistence type="predicted"/>
<dbReference type="Gene3D" id="3.10.100.10">
    <property type="entry name" value="Mannose-Binding Protein A, subunit A"/>
    <property type="match status" value="1"/>
</dbReference>
<dbReference type="OrthoDB" id="8298415at2759"/>
<organism evidence="3 4">
    <name type="scientific">Folsomia candida</name>
    <name type="common">Springtail</name>
    <dbReference type="NCBI Taxonomy" id="158441"/>
    <lineage>
        <taxon>Eukaryota</taxon>
        <taxon>Metazoa</taxon>
        <taxon>Ecdysozoa</taxon>
        <taxon>Arthropoda</taxon>
        <taxon>Hexapoda</taxon>
        <taxon>Collembola</taxon>
        <taxon>Entomobryomorpha</taxon>
        <taxon>Isotomoidea</taxon>
        <taxon>Isotomidae</taxon>
        <taxon>Proisotominae</taxon>
        <taxon>Folsomia</taxon>
    </lineage>
</organism>
<gene>
    <name evidence="3" type="ORF">Fcan01_03242</name>
</gene>
<dbReference type="SUPFAM" id="SSF56436">
    <property type="entry name" value="C-type lectin-like"/>
    <property type="match status" value="1"/>
</dbReference>
<dbReference type="Proteomes" id="UP000198287">
    <property type="component" value="Unassembled WGS sequence"/>
</dbReference>
<feature type="chain" id="PRO_5012104258" description="C-type lectin domain-containing protein" evidence="2">
    <location>
        <begin position="19"/>
        <end position="687"/>
    </location>
</feature>